<organism evidence="2 3">
    <name type="scientific">Tissierella creatinophila DSM 6911</name>
    <dbReference type="NCBI Taxonomy" id="1123403"/>
    <lineage>
        <taxon>Bacteria</taxon>
        <taxon>Bacillati</taxon>
        <taxon>Bacillota</taxon>
        <taxon>Tissierellia</taxon>
        <taxon>Tissierellales</taxon>
        <taxon>Tissierellaceae</taxon>
        <taxon>Tissierella</taxon>
    </lineage>
</organism>
<dbReference type="OrthoDB" id="5241077at2"/>
<protein>
    <recommendedName>
        <fullName evidence="1">MPN635 N-terminal domain-containing protein</fullName>
    </recommendedName>
</protein>
<reference evidence="2 3" key="1">
    <citation type="submission" date="2016-02" db="EMBL/GenBank/DDBJ databases">
        <title>Genome sequence of Tissierella creatinophila DSM 6911.</title>
        <authorList>
            <person name="Poehlein A."/>
            <person name="Daniel R."/>
        </authorList>
    </citation>
    <scope>NUCLEOTIDE SEQUENCE [LARGE SCALE GENOMIC DNA]</scope>
    <source>
        <strain evidence="2 3">DSM 6911</strain>
    </source>
</reference>
<feature type="domain" description="MPN635 N-terminal" evidence="1">
    <location>
        <begin position="151"/>
        <end position="242"/>
    </location>
</feature>
<accession>A0A1U7M2S1</accession>
<keyword evidence="3" id="KW-1185">Reference proteome</keyword>
<dbReference type="Proteomes" id="UP000186112">
    <property type="component" value="Unassembled WGS sequence"/>
</dbReference>
<gene>
    <name evidence="2" type="ORF">TICRE_24310</name>
</gene>
<dbReference type="AlphaFoldDB" id="A0A1U7M2S1"/>
<evidence type="ECO:0000313" key="2">
    <source>
        <dbReference type="EMBL" id="OLS01607.1"/>
    </source>
</evidence>
<evidence type="ECO:0000313" key="3">
    <source>
        <dbReference type="Proteomes" id="UP000186112"/>
    </source>
</evidence>
<sequence length="487" mass="56513">MEKRYFDLNIEQVLENWEVYHAVREIVANALDETILTNSLPVDIFKDKKGLWHIRDFGRGLNYQHFSQNESEEKNNAEGIIGKFGVGLKDALAVFYRHNIDLKIKSKHGVFSTEMHKKGGFNDIETLHISVSETDDYDFSGTEFILSISDDDMSKAKKLFLAFNPENPIERTEFGEIFRKDGNISIIYVNGIQVAEEENYMFNYNITRLSAAMKKALNRERSNVGRTAYADIVKKLLLKSNSEIVIQQLVNELKNLNTGGCYDEINYVDIQVHAMKTYNAQKPVVYLSQMEAYELSNDDKEKIKESGRELVIVPQNAFDKIKDSTDINGNAMGTFDLVREEYNDNFEYIWVSPKELSSKRKIVWEKHHIVMDWLRDKKWRYRIKISKTINEYISGDTNGVYDPDENAIIIKESVLDKENVFYDVLIHEYIHATTRYPDNNRNFENELGKIIGEMGVELFNNQVRLDEIKTKETSLFGKLTGVFSKKK</sequence>
<dbReference type="InterPro" id="IPR036890">
    <property type="entry name" value="HATPase_C_sf"/>
</dbReference>
<dbReference type="SUPFAM" id="SSF55874">
    <property type="entry name" value="ATPase domain of HSP90 chaperone/DNA topoisomerase II/histidine kinase"/>
    <property type="match status" value="1"/>
</dbReference>
<dbReference type="EMBL" id="LTDM01000065">
    <property type="protein sequence ID" value="OLS01607.1"/>
    <property type="molecule type" value="Genomic_DNA"/>
</dbReference>
<dbReference type="Gene3D" id="3.30.565.10">
    <property type="entry name" value="Histidine kinase-like ATPase, C-terminal domain"/>
    <property type="match status" value="1"/>
</dbReference>
<dbReference type="InterPro" id="IPR058987">
    <property type="entry name" value="MPN635_N"/>
</dbReference>
<dbReference type="RefSeq" id="WP_084191959.1">
    <property type="nucleotide sequence ID" value="NZ_LTDM01000065.1"/>
</dbReference>
<name>A0A1U7M2S1_TISCR</name>
<proteinExistence type="predicted"/>
<comment type="caution">
    <text evidence="2">The sequence shown here is derived from an EMBL/GenBank/DDBJ whole genome shotgun (WGS) entry which is preliminary data.</text>
</comment>
<evidence type="ECO:0000259" key="1">
    <source>
        <dbReference type="Pfam" id="PF25856"/>
    </source>
</evidence>
<dbReference type="Pfam" id="PF25856">
    <property type="entry name" value="MPN635_N"/>
    <property type="match status" value="1"/>
</dbReference>